<organism evidence="13 14">
    <name type="scientific">Escherichia coli</name>
    <dbReference type="NCBI Taxonomy" id="562"/>
    <lineage>
        <taxon>Bacteria</taxon>
        <taxon>Pseudomonadati</taxon>
        <taxon>Pseudomonadota</taxon>
        <taxon>Gammaproteobacteria</taxon>
        <taxon>Enterobacterales</taxon>
        <taxon>Enterobacteriaceae</taxon>
        <taxon>Escherichia</taxon>
    </lineage>
</organism>
<evidence type="ECO:0000256" key="2">
    <source>
        <dbReference type="ARBA" id="ARBA00001966"/>
    </source>
</evidence>
<dbReference type="FunFam" id="3.30.70.20:FF:000008">
    <property type="entry name" value="Respiratory nitrate reductase beta subunit"/>
    <property type="match status" value="1"/>
</dbReference>
<reference evidence="13 14" key="1">
    <citation type="submission" date="2018-12" db="EMBL/GenBank/DDBJ databases">
        <authorList>
            <consortium name="Pathogen Informatics"/>
        </authorList>
    </citation>
    <scope>NUCLEOTIDE SEQUENCE [LARGE SCALE GENOMIC DNA]</scope>
    <source>
        <strain evidence="13 14">NCTC9702</strain>
    </source>
</reference>
<dbReference type="NCBIfam" id="TIGR01660">
    <property type="entry name" value="narH"/>
    <property type="match status" value="1"/>
</dbReference>
<keyword evidence="5" id="KW-0004">4Fe-4S</keyword>
<dbReference type="InterPro" id="IPR017896">
    <property type="entry name" value="4Fe4S_Fe-S-bd"/>
</dbReference>
<dbReference type="InterPro" id="IPR038262">
    <property type="entry name" value="Nitr_red_bet_C_sf"/>
</dbReference>
<keyword evidence="6" id="KW-0479">Metal-binding</keyword>
<keyword evidence="10" id="KW-0411">Iron-sulfur</keyword>
<dbReference type="GO" id="GO:0046872">
    <property type="term" value="F:metal ion binding"/>
    <property type="evidence" value="ECO:0007669"/>
    <property type="project" value="UniProtKB-KW"/>
</dbReference>
<dbReference type="PROSITE" id="PS51379">
    <property type="entry name" value="4FE4S_FER_2"/>
    <property type="match status" value="1"/>
</dbReference>
<dbReference type="InterPro" id="IPR029263">
    <property type="entry name" value="Nitr_red_bet_C"/>
</dbReference>
<accession>A0A447XXM3</accession>
<evidence type="ECO:0000256" key="8">
    <source>
        <dbReference type="ARBA" id="ARBA00022982"/>
    </source>
</evidence>
<dbReference type="GO" id="GO:0030313">
    <property type="term" value="C:cell envelope"/>
    <property type="evidence" value="ECO:0007669"/>
    <property type="project" value="UniProtKB-SubCell"/>
</dbReference>
<dbReference type="EMBL" id="LR134246">
    <property type="protein sequence ID" value="VED35788.1"/>
    <property type="molecule type" value="Genomic_DNA"/>
</dbReference>
<dbReference type="InterPro" id="IPR006547">
    <property type="entry name" value="NO3_Rdtase_bsu"/>
</dbReference>
<proteinExistence type="predicted"/>
<comment type="subcellular location">
    <subcellularLocation>
        <location evidence="3">Cell envelope</location>
    </subcellularLocation>
</comment>
<dbReference type="Gene3D" id="1.10.3650.10">
    <property type="entry name" value="nitrate reductase domain like"/>
    <property type="match status" value="1"/>
</dbReference>
<dbReference type="GO" id="GO:0042126">
    <property type="term" value="P:nitrate metabolic process"/>
    <property type="evidence" value="ECO:0007669"/>
    <property type="project" value="InterPro"/>
</dbReference>
<evidence type="ECO:0000256" key="10">
    <source>
        <dbReference type="ARBA" id="ARBA00023014"/>
    </source>
</evidence>
<feature type="domain" description="4Fe-4S ferredoxin-type" evidence="12">
    <location>
        <begin position="1"/>
        <end position="28"/>
    </location>
</feature>
<evidence type="ECO:0000256" key="6">
    <source>
        <dbReference type="ARBA" id="ARBA00022723"/>
    </source>
</evidence>
<comment type="cofactor">
    <cofactor evidence="1">
        <name>[3Fe-4S] cluster</name>
        <dbReference type="ChEBI" id="CHEBI:21137"/>
    </cofactor>
</comment>
<dbReference type="Proteomes" id="UP000277930">
    <property type="component" value="Chromosome 1"/>
</dbReference>
<dbReference type="GO" id="GO:0008940">
    <property type="term" value="F:nitrate reductase activity"/>
    <property type="evidence" value="ECO:0007669"/>
    <property type="project" value="InterPro"/>
</dbReference>
<dbReference type="Pfam" id="PF14711">
    <property type="entry name" value="Nitr_red_bet_C"/>
    <property type="match status" value="1"/>
</dbReference>
<sequence length="306" mass="34518">MLIDQDKCRGWRLCISGCPYKKIYFNWKSGKSEKCIFCYPRIESGQPTVCSETCVGRIRYLGVLLYDADRIEEAASTEREVDLYERQCEVFLDPHDPSVIEEALKQGIPQNVIEAAQRSPVYKMAMDWKLALPLHPEYRTLPMVWYVPPLSPIQSYADAGGLPKSEGVLPAIESLRIPVQYLANMLSAGDTGPVLRALKRMMAMRHYMRSQTVEGVTDTRAIDEVGLSVGQVEEMYRYLAIANYEDRFVIPTSHREMAGDAFAERNGCGFTFGDGCHGSDSKFNLFNSSRIDAINITEVRDKAEGE</sequence>
<evidence type="ECO:0000256" key="5">
    <source>
        <dbReference type="ARBA" id="ARBA00022485"/>
    </source>
</evidence>
<dbReference type="Pfam" id="PF13247">
    <property type="entry name" value="Fer4_11"/>
    <property type="match status" value="1"/>
</dbReference>
<evidence type="ECO:0000256" key="11">
    <source>
        <dbReference type="ARBA" id="ARBA00023291"/>
    </source>
</evidence>
<evidence type="ECO:0000256" key="4">
    <source>
        <dbReference type="ARBA" id="ARBA00022448"/>
    </source>
</evidence>
<dbReference type="FunFam" id="1.10.3650.10:FF:000001">
    <property type="entry name" value="Respiratory nitrate reductase subunit beta"/>
    <property type="match status" value="1"/>
</dbReference>
<gene>
    <name evidence="13" type="primary">narY_2</name>
    <name evidence="13" type="ORF">NCTC9702_03035</name>
</gene>
<evidence type="ECO:0000313" key="13">
    <source>
        <dbReference type="EMBL" id="VED35788.1"/>
    </source>
</evidence>
<evidence type="ECO:0000313" key="14">
    <source>
        <dbReference type="Proteomes" id="UP000277930"/>
    </source>
</evidence>
<evidence type="ECO:0000256" key="9">
    <source>
        <dbReference type="ARBA" id="ARBA00023004"/>
    </source>
</evidence>
<evidence type="ECO:0000259" key="12">
    <source>
        <dbReference type="PROSITE" id="PS51379"/>
    </source>
</evidence>
<dbReference type="GO" id="GO:0009325">
    <property type="term" value="C:nitrate reductase complex"/>
    <property type="evidence" value="ECO:0007669"/>
    <property type="project" value="InterPro"/>
</dbReference>
<keyword evidence="11" id="KW-0003">3Fe-4S</keyword>
<dbReference type="GO" id="GO:0051539">
    <property type="term" value="F:4 iron, 4 sulfur cluster binding"/>
    <property type="evidence" value="ECO:0007669"/>
    <property type="project" value="UniProtKB-KW"/>
</dbReference>
<comment type="cofactor">
    <cofactor evidence="2">
        <name>[4Fe-4S] cluster</name>
        <dbReference type="ChEBI" id="CHEBI:49883"/>
    </cofactor>
</comment>
<keyword evidence="9" id="KW-0408">Iron</keyword>
<keyword evidence="7" id="KW-0677">Repeat</keyword>
<dbReference type="Gene3D" id="3.30.70.20">
    <property type="match status" value="2"/>
</dbReference>
<dbReference type="GO" id="GO:0051538">
    <property type="term" value="F:3 iron, 4 sulfur cluster binding"/>
    <property type="evidence" value="ECO:0007669"/>
    <property type="project" value="UniProtKB-KW"/>
</dbReference>
<dbReference type="EC" id="1.7.99.4" evidence="13"/>
<dbReference type="GO" id="GO:0009055">
    <property type="term" value="F:electron transfer activity"/>
    <property type="evidence" value="ECO:0007669"/>
    <property type="project" value="TreeGrafter"/>
</dbReference>
<dbReference type="GO" id="GO:0016020">
    <property type="term" value="C:membrane"/>
    <property type="evidence" value="ECO:0007669"/>
    <property type="project" value="TreeGrafter"/>
</dbReference>
<dbReference type="PANTHER" id="PTHR43518:SF3">
    <property type="entry name" value="RESPIRATORY NITRATE REDUCTASE 2 BETA CHAIN"/>
    <property type="match status" value="1"/>
</dbReference>
<keyword evidence="8" id="KW-0249">Electron transport</keyword>
<keyword evidence="4" id="KW-0813">Transport</keyword>
<name>A0A447XXM3_ECOLX</name>
<keyword evidence="13" id="KW-0560">Oxidoreductase</keyword>
<dbReference type="AlphaFoldDB" id="A0A447XXM3"/>
<dbReference type="SUPFAM" id="SSF54862">
    <property type="entry name" value="4Fe-4S ferredoxins"/>
    <property type="match status" value="1"/>
</dbReference>
<dbReference type="PANTHER" id="PTHR43518">
    <property type="entry name" value="NITRATE REDUCTASE BETA SUBUNIT"/>
    <property type="match status" value="1"/>
</dbReference>
<evidence type="ECO:0000256" key="3">
    <source>
        <dbReference type="ARBA" id="ARBA00004196"/>
    </source>
</evidence>
<dbReference type="GO" id="GO:0009061">
    <property type="term" value="P:anaerobic respiration"/>
    <property type="evidence" value="ECO:0007669"/>
    <property type="project" value="TreeGrafter"/>
</dbReference>
<evidence type="ECO:0000256" key="7">
    <source>
        <dbReference type="ARBA" id="ARBA00022737"/>
    </source>
</evidence>
<protein>
    <submittedName>
        <fullName evidence="13">Respiratory nitrate reductase 2 subunit beta</fullName>
        <ecNumber evidence="13">1.7.99.4</ecNumber>
    </submittedName>
</protein>
<evidence type="ECO:0000256" key="1">
    <source>
        <dbReference type="ARBA" id="ARBA00001927"/>
    </source>
</evidence>